<dbReference type="Pfam" id="PF16344">
    <property type="entry name" value="FecR_C"/>
    <property type="match status" value="1"/>
</dbReference>
<evidence type="ECO:0000259" key="2">
    <source>
        <dbReference type="Pfam" id="PF04773"/>
    </source>
</evidence>
<dbReference type="InterPro" id="IPR032508">
    <property type="entry name" value="FecR_C"/>
</dbReference>
<reference evidence="4" key="1">
    <citation type="submission" date="2023-03" db="EMBL/GenBank/DDBJ databases">
        <title>Andean soil-derived lignocellulolytic bacterial consortium as a source of novel taxa and putative plastic-active enzymes.</title>
        <authorList>
            <person name="Diaz-Garcia L."/>
            <person name="Chuvochina M."/>
            <person name="Feuerriegel G."/>
            <person name="Bunk B."/>
            <person name="Sproer C."/>
            <person name="Streit W.R."/>
            <person name="Rodriguez L.M."/>
            <person name="Overmann J."/>
            <person name="Jimenez D.J."/>
        </authorList>
    </citation>
    <scope>NUCLEOTIDE SEQUENCE</scope>
    <source>
        <strain evidence="4">MAG 7</strain>
    </source>
</reference>
<feature type="transmembrane region" description="Helical" evidence="1">
    <location>
        <begin position="78"/>
        <end position="100"/>
    </location>
</feature>
<proteinExistence type="predicted"/>
<evidence type="ECO:0000313" key="4">
    <source>
        <dbReference type="EMBL" id="WEK35244.1"/>
    </source>
</evidence>
<keyword evidence="1" id="KW-0812">Transmembrane</keyword>
<dbReference type="GO" id="GO:0016989">
    <property type="term" value="F:sigma factor antagonist activity"/>
    <property type="evidence" value="ECO:0007669"/>
    <property type="project" value="TreeGrafter"/>
</dbReference>
<keyword evidence="1" id="KW-0472">Membrane</keyword>
<dbReference type="PIRSF" id="PIRSF018266">
    <property type="entry name" value="FecR"/>
    <property type="match status" value="1"/>
</dbReference>
<dbReference type="Pfam" id="PF04773">
    <property type="entry name" value="FecR"/>
    <property type="match status" value="1"/>
</dbReference>
<feature type="domain" description="FecR protein" evidence="2">
    <location>
        <begin position="122"/>
        <end position="211"/>
    </location>
</feature>
<evidence type="ECO:0000256" key="1">
    <source>
        <dbReference type="SAM" id="Phobius"/>
    </source>
</evidence>
<dbReference type="Gene3D" id="3.55.50.30">
    <property type="match status" value="1"/>
</dbReference>
<gene>
    <name evidence="4" type="ORF">P0Y53_22365</name>
</gene>
<dbReference type="AlphaFoldDB" id="A0AAJ5WQ78"/>
<evidence type="ECO:0000313" key="5">
    <source>
        <dbReference type="Proteomes" id="UP001220610"/>
    </source>
</evidence>
<evidence type="ECO:0000259" key="3">
    <source>
        <dbReference type="Pfam" id="PF16344"/>
    </source>
</evidence>
<keyword evidence="1" id="KW-1133">Transmembrane helix</keyword>
<dbReference type="InterPro" id="IPR006860">
    <property type="entry name" value="FecR"/>
</dbReference>
<dbReference type="Proteomes" id="UP001220610">
    <property type="component" value="Chromosome"/>
</dbReference>
<dbReference type="PANTHER" id="PTHR30273">
    <property type="entry name" value="PERIPLASMIC SIGNAL SENSOR AND SIGMA FACTOR ACTIVATOR FECR-RELATED"/>
    <property type="match status" value="1"/>
</dbReference>
<dbReference type="InterPro" id="IPR012373">
    <property type="entry name" value="Ferrdict_sens_TM"/>
</dbReference>
<dbReference type="EMBL" id="CP119311">
    <property type="protein sequence ID" value="WEK35244.1"/>
    <property type="molecule type" value="Genomic_DNA"/>
</dbReference>
<protein>
    <submittedName>
        <fullName evidence="4">FecR domain-containing protein</fullName>
    </submittedName>
</protein>
<accession>A0AAJ5WQ78</accession>
<name>A0AAJ5WQ78_9BACT</name>
<organism evidence="4 5">
    <name type="scientific">Candidatus Pseudobacter hemicellulosilyticus</name>
    <dbReference type="NCBI Taxonomy" id="3121375"/>
    <lineage>
        <taxon>Bacteria</taxon>
        <taxon>Pseudomonadati</taxon>
        <taxon>Bacteroidota</taxon>
        <taxon>Chitinophagia</taxon>
        <taxon>Chitinophagales</taxon>
        <taxon>Chitinophagaceae</taxon>
        <taxon>Pseudobacter</taxon>
    </lineage>
</organism>
<feature type="domain" description="Protein FecR C-terminal" evidence="3">
    <location>
        <begin position="257"/>
        <end position="324"/>
    </location>
</feature>
<sequence>MEQQPLIPEALIRRFRQNECTPEELSLIRKWIAGMELTDADNPISPALLAELKAKMHQQLMQDIRAASVVPMRRRRSVYRIVAAAAVLLLMVPALLLWYINRKSSNTPADQPHALIGSAKKNIIQKVTLPDGSVVWLNRQARLEYDAQTFNVSQRLVKLSGEGFFEVMPDPRKPFIVQTGELQTRVLGTAFNIEASDYAGEIRVSLVYGKVALDNILTAQTTLLTPAHTFCYSKETKTGTIVPMAVSSIQEWINGQLVFNEVPLEEAIQRIREQFSLSIEADRQLLQDKRITAAFPAGNWQPVLQKILFVHGLRYRQVQDRIIISRNQD</sequence>
<dbReference type="Gene3D" id="2.60.120.1440">
    <property type="match status" value="1"/>
</dbReference>
<dbReference type="PANTHER" id="PTHR30273:SF2">
    <property type="entry name" value="PROTEIN FECR"/>
    <property type="match status" value="1"/>
</dbReference>